<accession>A0A2H0XTD0</accession>
<dbReference type="SUPFAM" id="SSF109604">
    <property type="entry name" value="HD-domain/PDEase-like"/>
    <property type="match status" value="1"/>
</dbReference>
<dbReference type="EMBL" id="PEYM01000147">
    <property type="protein sequence ID" value="PIS28162.1"/>
    <property type="molecule type" value="Genomic_DNA"/>
</dbReference>
<protein>
    <recommendedName>
        <fullName evidence="3">HD domain-containing protein</fullName>
    </recommendedName>
</protein>
<sequence>MVRLCEGRNIATELIEKADVLMVEAHHVAKRDSGEAYHFHPRAVAFNLIVEFGIKDENMICAALLHDIIEDAPLTREFIVQEFNEDIADLVDGVTKLSKALGEARGRENLKKINCGLGPRPMGSDS</sequence>
<dbReference type="AlphaFoldDB" id="A0A2H0XTD0"/>
<dbReference type="PANTHER" id="PTHR21262">
    <property type="entry name" value="GUANOSINE-3',5'-BIS DIPHOSPHATE 3'-PYROPHOSPHOHYDROLASE"/>
    <property type="match status" value="1"/>
</dbReference>
<dbReference type="GO" id="GO:0005886">
    <property type="term" value="C:plasma membrane"/>
    <property type="evidence" value="ECO:0007669"/>
    <property type="project" value="TreeGrafter"/>
</dbReference>
<dbReference type="Pfam" id="PF13328">
    <property type="entry name" value="HD_4"/>
    <property type="match status" value="1"/>
</dbReference>
<evidence type="ECO:0000313" key="1">
    <source>
        <dbReference type="EMBL" id="PIS28162.1"/>
    </source>
</evidence>
<evidence type="ECO:0000313" key="2">
    <source>
        <dbReference type="Proteomes" id="UP000231343"/>
    </source>
</evidence>
<gene>
    <name evidence="1" type="ORF">COT42_08785</name>
</gene>
<proteinExistence type="predicted"/>
<dbReference type="PANTHER" id="PTHR21262:SF31">
    <property type="entry name" value="GTP PYROPHOSPHOKINASE"/>
    <property type="match status" value="1"/>
</dbReference>
<organism evidence="1 2">
    <name type="scientific">Candidatus Saganbacteria bacterium CG08_land_8_20_14_0_20_45_16</name>
    <dbReference type="NCBI Taxonomy" id="2014293"/>
    <lineage>
        <taxon>Bacteria</taxon>
        <taxon>Bacillati</taxon>
        <taxon>Saganbacteria</taxon>
    </lineage>
</organism>
<comment type="caution">
    <text evidence="1">The sequence shown here is derived from an EMBL/GenBank/DDBJ whole genome shotgun (WGS) entry which is preliminary data.</text>
</comment>
<dbReference type="Gene3D" id="1.10.3210.10">
    <property type="entry name" value="Hypothetical protein af1432"/>
    <property type="match status" value="1"/>
</dbReference>
<dbReference type="Proteomes" id="UP000231343">
    <property type="component" value="Unassembled WGS sequence"/>
</dbReference>
<evidence type="ECO:0008006" key="3">
    <source>
        <dbReference type="Google" id="ProtNLM"/>
    </source>
</evidence>
<reference evidence="1 2" key="1">
    <citation type="submission" date="2017-09" db="EMBL/GenBank/DDBJ databases">
        <title>Depth-based differentiation of microbial function through sediment-hosted aquifers and enrichment of novel symbionts in the deep terrestrial subsurface.</title>
        <authorList>
            <person name="Probst A.J."/>
            <person name="Ladd B."/>
            <person name="Jarett J.K."/>
            <person name="Geller-Mcgrath D.E."/>
            <person name="Sieber C.M."/>
            <person name="Emerson J.B."/>
            <person name="Anantharaman K."/>
            <person name="Thomas B.C."/>
            <person name="Malmstrom R."/>
            <person name="Stieglmeier M."/>
            <person name="Klingl A."/>
            <person name="Woyke T."/>
            <person name="Ryan C.M."/>
            <person name="Banfield J.F."/>
        </authorList>
    </citation>
    <scope>NUCLEOTIDE SEQUENCE [LARGE SCALE GENOMIC DNA]</scope>
    <source>
        <strain evidence="1">CG08_land_8_20_14_0_20_45_16</strain>
    </source>
</reference>
<name>A0A2H0XTD0_UNCSA</name>